<dbReference type="Pfam" id="PF21419">
    <property type="entry name" value="RoxA-like_Cyt-c"/>
    <property type="match status" value="1"/>
</dbReference>
<dbReference type="Proteomes" id="UP000537890">
    <property type="component" value="Unassembled WGS sequence"/>
</dbReference>
<evidence type="ECO:0000313" key="2">
    <source>
        <dbReference type="Proteomes" id="UP000537890"/>
    </source>
</evidence>
<dbReference type="EMBL" id="JACCHS010000135">
    <property type="protein sequence ID" value="NYT47353.1"/>
    <property type="molecule type" value="Genomic_DNA"/>
</dbReference>
<dbReference type="InterPro" id="IPR051395">
    <property type="entry name" value="Cytochrome_c_Peroxidase/MauG"/>
</dbReference>
<dbReference type="InterPro" id="IPR036909">
    <property type="entry name" value="Cyt_c-like_dom_sf"/>
</dbReference>
<proteinExistence type="predicted"/>
<dbReference type="AlphaFoldDB" id="A0A7Z0MPH6"/>
<organism evidence="1 2">
    <name type="scientific">Candidatus Methanofishera endochildressiae</name>
    <dbReference type="NCBI Taxonomy" id="2738884"/>
    <lineage>
        <taxon>Bacteria</taxon>
        <taxon>Pseudomonadati</taxon>
        <taxon>Pseudomonadota</taxon>
        <taxon>Gammaproteobacteria</taxon>
        <taxon>Candidatus Methanofishera</taxon>
    </lineage>
</organism>
<name>A0A7Z0MPH6_9GAMM</name>
<evidence type="ECO:0000313" key="1">
    <source>
        <dbReference type="EMBL" id="NYT47353.1"/>
    </source>
</evidence>
<dbReference type="SUPFAM" id="SSF46626">
    <property type="entry name" value="Cytochrome c"/>
    <property type="match status" value="1"/>
</dbReference>
<accession>A0A7Z0MPH6</accession>
<dbReference type="GO" id="GO:0004130">
    <property type="term" value="F:cytochrome-c peroxidase activity"/>
    <property type="evidence" value="ECO:0007669"/>
    <property type="project" value="TreeGrafter"/>
</dbReference>
<sequence length="74" mass="8039">MFKVPTLRNIALTAPYFHNGSVKTLDKAVKIMANVQLGQKLTAAEVADIVAFLNALTGEFKRGNASFFNGKLLN</sequence>
<dbReference type="PANTHER" id="PTHR30600">
    <property type="entry name" value="CYTOCHROME C PEROXIDASE-RELATED"/>
    <property type="match status" value="1"/>
</dbReference>
<reference evidence="1 2" key="1">
    <citation type="submission" date="2020-05" db="EMBL/GenBank/DDBJ databases">
        <title>Horizontal transmission and recombination maintain forever young bacterial symbiont genomes.</title>
        <authorList>
            <person name="Russell S.L."/>
            <person name="Pepper-Tunick E."/>
            <person name="Svedberg J."/>
            <person name="Byrne A."/>
            <person name="Ruelas Castillo J."/>
            <person name="Vollmers C."/>
            <person name="Beinart R.A."/>
            <person name="Corbett-Detig R."/>
        </authorList>
    </citation>
    <scope>NUCLEOTIDE SEQUENCE [LARGE SCALE GENOMIC DNA]</scope>
    <source>
        <strain evidence="1">4727-3</strain>
    </source>
</reference>
<dbReference type="Gene3D" id="1.10.760.10">
    <property type="entry name" value="Cytochrome c-like domain"/>
    <property type="match status" value="1"/>
</dbReference>
<protein>
    <submittedName>
        <fullName evidence="1">C-type cytochrome</fullName>
    </submittedName>
</protein>
<dbReference type="GO" id="GO:0009055">
    <property type="term" value="F:electron transfer activity"/>
    <property type="evidence" value="ECO:0007669"/>
    <property type="project" value="InterPro"/>
</dbReference>
<gene>
    <name evidence="1" type="ORF">H0A75_07040</name>
</gene>
<dbReference type="PANTHER" id="PTHR30600:SF7">
    <property type="entry name" value="CYTOCHROME C PEROXIDASE-RELATED"/>
    <property type="match status" value="1"/>
</dbReference>
<comment type="caution">
    <text evidence="1">The sequence shown here is derived from an EMBL/GenBank/DDBJ whole genome shotgun (WGS) entry which is preliminary data.</text>
</comment>
<dbReference type="GO" id="GO:0020037">
    <property type="term" value="F:heme binding"/>
    <property type="evidence" value="ECO:0007669"/>
    <property type="project" value="InterPro"/>
</dbReference>